<dbReference type="EMBL" id="VSRR010033570">
    <property type="protein sequence ID" value="MPC71785.1"/>
    <property type="molecule type" value="Genomic_DNA"/>
</dbReference>
<dbReference type="OrthoDB" id="10644694at2759"/>
<evidence type="ECO:0000313" key="2">
    <source>
        <dbReference type="Proteomes" id="UP000324222"/>
    </source>
</evidence>
<proteinExistence type="predicted"/>
<organism evidence="1 2">
    <name type="scientific">Portunus trituberculatus</name>
    <name type="common">Swimming crab</name>
    <name type="synonym">Neptunus trituberculatus</name>
    <dbReference type="NCBI Taxonomy" id="210409"/>
    <lineage>
        <taxon>Eukaryota</taxon>
        <taxon>Metazoa</taxon>
        <taxon>Ecdysozoa</taxon>
        <taxon>Arthropoda</taxon>
        <taxon>Crustacea</taxon>
        <taxon>Multicrustacea</taxon>
        <taxon>Malacostraca</taxon>
        <taxon>Eumalacostraca</taxon>
        <taxon>Eucarida</taxon>
        <taxon>Decapoda</taxon>
        <taxon>Pleocyemata</taxon>
        <taxon>Brachyura</taxon>
        <taxon>Eubrachyura</taxon>
        <taxon>Portunoidea</taxon>
        <taxon>Portunidae</taxon>
        <taxon>Portuninae</taxon>
        <taxon>Portunus</taxon>
    </lineage>
</organism>
<gene>
    <name evidence="1" type="ORF">E2C01_066074</name>
</gene>
<protein>
    <submittedName>
        <fullName evidence="1">Uncharacterized protein</fullName>
    </submittedName>
</protein>
<reference evidence="1 2" key="1">
    <citation type="submission" date="2019-05" db="EMBL/GenBank/DDBJ databases">
        <title>Another draft genome of Portunus trituberculatus and its Hox gene families provides insights of decapod evolution.</title>
        <authorList>
            <person name="Jeong J.-H."/>
            <person name="Song I."/>
            <person name="Kim S."/>
            <person name="Choi T."/>
            <person name="Kim D."/>
            <person name="Ryu S."/>
            <person name="Kim W."/>
        </authorList>
    </citation>
    <scope>NUCLEOTIDE SEQUENCE [LARGE SCALE GENOMIC DNA]</scope>
    <source>
        <tissue evidence="1">Muscle</tissue>
    </source>
</reference>
<accession>A0A5B7HQ39</accession>
<comment type="caution">
    <text evidence="1">The sequence shown here is derived from an EMBL/GenBank/DDBJ whole genome shotgun (WGS) entry which is preliminary data.</text>
</comment>
<dbReference type="Proteomes" id="UP000324222">
    <property type="component" value="Unassembled WGS sequence"/>
</dbReference>
<dbReference type="AlphaFoldDB" id="A0A5B7HQ39"/>
<name>A0A5B7HQ39_PORTR</name>
<keyword evidence="2" id="KW-1185">Reference proteome</keyword>
<evidence type="ECO:0000313" key="1">
    <source>
        <dbReference type="EMBL" id="MPC71785.1"/>
    </source>
</evidence>
<sequence>MFKEADDVDLINMPTYTAETYLVRSLLSNHFALETTLLVQSTLAVPRERLTVPPSRMAGLVVHMVAWYTAVKDSFADAKALYNGLLHTIEGFIATPRVPARAHATRRWTNAADPVILNCQQTLAA</sequence>